<protein>
    <submittedName>
        <fullName evidence="1">Uncharacterized protein</fullName>
    </submittedName>
</protein>
<dbReference type="AlphaFoldDB" id="A0A2P2L7F3"/>
<proteinExistence type="predicted"/>
<accession>A0A2P2L7F3</accession>
<sequence>MVIGTSNPGGLFDCFTFFFLGTYSILRTSLAASWQKYCYIAP</sequence>
<name>A0A2P2L7F3_RHIMU</name>
<organism evidence="1">
    <name type="scientific">Rhizophora mucronata</name>
    <name type="common">Asiatic mangrove</name>
    <dbReference type="NCBI Taxonomy" id="61149"/>
    <lineage>
        <taxon>Eukaryota</taxon>
        <taxon>Viridiplantae</taxon>
        <taxon>Streptophyta</taxon>
        <taxon>Embryophyta</taxon>
        <taxon>Tracheophyta</taxon>
        <taxon>Spermatophyta</taxon>
        <taxon>Magnoliopsida</taxon>
        <taxon>eudicotyledons</taxon>
        <taxon>Gunneridae</taxon>
        <taxon>Pentapetalae</taxon>
        <taxon>rosids</taxon>
        <taxon>fabids</taxon>
        <taxon>Malpighiales</taxon>
        <taxon>Rhizophoraceae</taxon>
        <taxon>Rhizophora</taxon>
    </lineage>
</organism>
<reference evidence="1" key="1">
    <citation type="submission" date="2018-02" db="EMBL/GenBank/DDBJ databases">
        <title>Rhizophora mucronata_Transcriptome.</title>
        <authorList>
            <person name="Meera S.P."/>
            <person name="Sreeshan A."/>
            <person name="Augustine A."/>
        </authorList>
    </citation>
    <scope>NUCLEOTIDE SEQUENCE</scope>
    <source>
        <tissue evidence="1">Leaf</tissue>
    </source>
</reference>
<dbReference type="EMBL" id="GGEC01033381">
    <property type="protein sequence ID" value="MBX13865.1"/>
    <property type="molecule type" value="Transcribed_RNA"/>
</dbReference>
<evidence type="ECO:0000313" key="1">
    <source>
        <dbReference type="EMBL" id="MBX13865.1"/>
    </source>
</evidence>